<dbReference type="InterPro" id="IPR007326">
    <property type="entry name" value="Lipoprotein-assoc_dom"/>
</dbReference>
<dbReference type="Proteomes" id="UP000217033">
    <property type="component" value="Unassembled WGS sequence"/>
</dbReference>
<evidence type="ECO:0000313" key="3">
    <source>
        <dbReference type="EMBL" id="PAF54763.1"/>
    </source>
</evidence>
<keyword evidence="1" id="KW-0732">Signal</keyword>
<organism evidence="3 4">
    <name type="scientific">Mycoplasmopsis agassizii</name>
    <dbReference type="NCBI Taxonomy" id="33922"/>
    <lineage>
        <taxon>Bacteria</taxon>
        <taxon>Bacillati</taxon>
        <taxon>Mycoplasmatota</taxon>
        <taxon>Mycoplasmoidales</taxon>
        <taxon>Metamycoplasmataceae</taxon>
        <taxon>Mycoplasmopsis</taxon>
    </lineage>
</organism>
<sequence>MKLKKLNKKWLLLSGTIITATTILTAIACSSEIAPVEPSPITSEKDSNRKILKALLSSLTQEYDAKSSYQNKDEAINALTASSVKDNKTEFEKLLKTAPKFGLATLTNIIVSNDISNLSDKQVRLTLTLSLGANESLVTENIDFTINFETPVITQKSNKEIIARWYHENIIDLYATTGFNNLLASSINAYEDKLIFTNFFEKNKPQIPSARIEVSFVGEYNSKIDTSLKLKVTLKTDSISYRENGDEDNINSTDSGKVITISSIELRDLDKIKAKRWYKEIVIDKNVSGSLAGGYPSSFTKNDLIDLFRFESTIYEIKDSKIELDILSDDDYQGTLKVKVTIKKANKYLTTDGLEVNEKEEAGKVVTLTGFHNYRKNVSDWYQDVIDFSLLEVEIANWKNQLPSSITNLSKVKEIFTKPNLIKLPKSDFLVEITANDEQGTLAVKVILTANNKYYDTSGNDTSKRESGKTITISGFKKDTLKADVAKWYSDVSADEIQINEESSLIDLLPSQVTTEQLNELFNIRAIETTERFRYNISVLPDGINDYESTLKVKITLYLDNKYFKTDGESVALINRSSAGKVVTIKNFSPIARFEKDALNWYKNFNLDELIVDSDAKMYFPSELKDRDSFYIRKQIIDSWMALPENFRLNVRFISGDDALGEADFFIYLEASDTRKRWSNNYIFDVTTGKAFPENGQRFSENLIKLIKLKNLAKTESYAPFAYKRLSILDFRNSFDIDYPIPYRMRNLDDSEKEKLEALSSKLSKIKLSDLNEDNISELKTLFKLQLESAIPPLLRDTFKFEFIIVPQTEKNSDLNNNINIKDRLNIELLLSSTINGVTKYYSLENQSEIRKSSVSEVLDKSKAKGYTTYIEGFKPELKSYVKYLYSRVNEVYTVKSDTDPLKSKPIKDFDNEFFTEMFKSYWDHRKNMSEIKTKVVIIDGSLNEEQETLKVKVLFYKENDLFNTDGEIIDESLAGKEMTIYFNYDKYKQQEEKLNIISWYKNLESDINLENGQYSLPLFFPLKENELLREYLRNKRGDRADGNPLEKYDFKVISSNEETGILTFKVRKLNHEGKIISKDAQILNKEDDLNFDAGKLITVRNFPKLDPKKLPEYYYLVLGMYRELPIDQLIVQNEYSKEFKDYLSDLKSKTASEAVVNLDKLYETVDIANIFSTNPKIPTINTLAKTLKSDSRYKIELQTAQDEADSKPYNNDEGYVVINFLISKTENNKTIYYSFSWDYENMKPIIKEESDKSKVEDRFLYLHKFKTEENSN</sequence>
<feature type="chain" id="PRO_5047190916" description="Lipoprotein-associated type-17 domain-containing protein" evidence="1">
    <location>
        <begin position="29"/>
        <end position="1273"/>
    </location>
</feature>
<reference evidence="3" key="1">
    <citation type="submission" date="2017-08" db="EMBL/GenBank/DDBJ databases">
        <authorList>
            <person name="Alvarez-Ponce D."/>
            <person name="Weitzman C.L."/>
            <person name="Tillett R.L."/>
            <person name="Sandmeier F.C."/>
            <person name="Tracy C.R."/>
        </authorList>
    </citation>
    <scope>NUCLEOTIDE SEQUENCE [LARGE SCALE GENOMIC DNA]</scope>
    <source>
        <strain evidence="3">PS6</strain>
    </source>
</reference>
<dbReference type="Pfam" id="PF04200">
    <property type="entry name" value="Lipoprotein_17"/>
    <property type="match status" value="3"/>
</dbReference>
<evidence type="ECO:0000259" key="2">
    <source>
        <dbReference type="Pfam" id="PF04200"/>
    </source>
</evidence>
<accession>A0ABX4H4Q8</accession>
<dbReference type="RefSeq" id="WP_084232775.1">
    <property type="nucleotide sequence ID" value="NZ_FWXE01000014.1"/>
</dbReference>
<feature type="domain" description="Lipoprotein-associated type-17" evidence="2">
    <location>
        <begin position="295"/>
        <end position="371"/>
    </location>
</feature>
<gene>
    <name evidence="3" type="ORF">CJF60_03430</name>
</gene>
<dbReference type="EMBL" id="NQMN01000002">
    <property type="protein sequence ID" value="PAF54763.1"/>
    <property type="molecule type" value="Genomic_DNA"/>
</dbReference>
<comment type="caution">
    <text evidence="3">The sequence shown here is derived from an EMBL/GenBank/DDBJ whole genome shotgun (WGS) entry which is preliminary data.</text>
</comment>
<name>A0ABX4H4Q8_9BACT</name>
<evidence type="ECO:0000256" key="1">
    <source>
        <dbReference type="SAM" id="SignalP"/>
    </source>
</evidence>
<proteinExistence type="predicted"/>
<feature type="signal peptide" evidence="1">
    <location>
        <begin position="1"/>
        <end position="28"/>
    </location>
</feature>
<feature type="domain" description="Lipoprotein-associated type-17" evidence="2">
    <location>
        <begin position="391"/>
        <end position="478"/>
    </location>
</feature>
<dbReference type="PROSITE" id="PS51257">
    <property type="entry name" value="PROKAR_LIPOPROTEIN"/>
    <property type="match status" value="1"/>
</dbReference>
<protein>
    <recommendedName>
        <fullName evidence="2">Lipoprotein-associated type-17 domain-containing protein</fullName>
    </recommendedName>
</protein>
<keyword evidence="4" id="KW-1185">Reference proteome</keyword>
<evidence type="ECO:0000313" key="4">
    <source>
        <dbReference type="Proteomes" id="UP000217033"/>
    </source>
</evidence>
<feature type="domain" description="Lipoprotein-associated type-17" evidence="2">
    <location>
        <begin position="498"/>
        <end position="588"/>
    </location>
</feature>